<feature type="domain" description="EAL" evidence="3">
    <location>
        <begin position="559"/>
        <end position="813"/>
    </location>
</feature>
<keyword evidence="1" id="KW-1133">Transmembrane helix</keyword>
<dbReference type="PROSITE" id="PS50885">
    <property type="entry name" value="HAMP"/>
    <property type="match status" value="1"/>
</dbReference>
<dbReference type="CDD" id="cd06225">
    <property type="entry name" value="HAMP"/>
    <property type="match status" value="1"/>
</dbReference>
<dbReference type="AlphaFoldDB" id="A0A1J5TBG4"/>
<sequence length="820" mass="91231">MKIPRLGLISRIALLVICVEALAFSVLGWFYTDRFSTAIEERTYSHLHLVGRMIANDELAISSISRQSVMTDLVGAPYLDGMVIGGNGRVIVSKNPAYLGSLASDIPGFDMRWLAASAPDEKFIRGDDTLKAVMHIHGAAGGVPMYTTVITISTSELNAMKRSIILWGQLGSLVFILLSSAVIVFIAQRLITRRVNISLEVLKKVEEGALDARIPVTSVDELGQIQQGINSMTEKVGTLLNQHRQNAEKLREQKDLLASVIQHAPIRVFWKDRESRYIGCNSQFAHDAGLSEPGELIGKTDHDMNWREQAETYRADDRVVMESGISKLDFEETQTTPDGRTIWLSTSKVPLRGEDSRIIGVLGIYTDITSRKQAEEQIHNLAYFDPLTGLPNRTLLLDRLKHAMTAGNRLGVFGAVLLIDLDNFKTLNDTLGHDMGDMLLKQVAQRLTQVVREGDTVARLGGDEFVVILEGLSENVREAAEKTEFVGNKILSVLNRPYQFGAHAHHSSPSIGATLFDGNPHAMDDLLKQVDIAMYQAKKDGRNALRFFDPHMQESINARMELELELHKALEKGQLHLHYQIQVDNSGRPLGAEALIRWNHPERGLVSPAEFIPLAEETGLILPVGQWVLETACSQIKAWELGEHTRGLVLSINVSAKQLHQADFVDQVRATVQRYDIRPTLLKLELTEGMLLENIEGTIATMNALNAIGVRISLDDFGTGYSSLQYLKRLPLDQLKIDRSFVRDIATDSSDKAIVTTIIVMARSLNLDVIAEGVETEEQRQFLFNAGCNHFQGYLFSKPVPIGQFEPLLDRSWRSVPANI</sequence>
<dbReference type="CDD" id="cd01949">
    <property type="entry name" value="GGDEF"/>
    <property type="match status" value="1"/>
</dbReference>
<dbReference type="CDD" id="cd01948">
    <property type="entry name" value="EAL"/>
    <property type="match status" value="1"/>
</dbReference>
<dbReference type="EMBL" id="MLJW01000003">
    <property type="protein sequence ID" value="OIR18201.1"/>
    <property type="molecule type" value="Genomic_DNA"/>
</dbReference>
<evidence type="ECO:0000259" key="5">
    <source>
        <dbReference type="PROSITE" id="PS50887"/>
    </source>
</evidence>
<dbReference type="SUPFAM" id="SSF55073">
    <property type="entry name" value="Nucleotide cyclase"/>
    <property type="match status" value="1"/>
</dbReference>
<dbReference type="InterPro" id="IPR052155">
    <property type="entry name" value="Biofilm_reg_signaling"/>
</dbReference>
<dbReference type="SMART" id="SM00304">
    <property type="entry name" value="HAMP"/>
    <property type="match status" value="1"/>
</dbReference>
<feature type="transmembrane region" description="Helical" evidence="1">
    <location>
        <begin position="164"/>
        <end position="187"/>
    </location>
</feature>
<dbReference type="GO" id="GO:0007165">
    <property type="term" value="P:signal transduction"/>
    <property type="evidence" value="ECO:0007669"/>
    <property type="project" value="InterPro"/>
</dbReference>
<keyword evidence="1" id="KW-0812">Transmembrane</keyword>
<dbReference type="FunFam" id="3.20.20.450:FF:000001">
    <property type="entry name" value="Cyclic di-GMP phosphodiesterase yahA"/>
    <property type="match status" value="1"/>
</dbReference>
<dbReference type="InterPro" id="IPR003660">
    <property type="entry name" value="HAMP_dom"/>
</dbReference>
<dbReference type="InterPro" id="IPR000700">
    <property type="entry name" value="PAS-assoc_C"/>
</dbReference>
<dbReference type="PROSITE" id="PS50887">
    <property type="entry name" value="GGDEF"/>
    <property type="match status" value="1"/>
</dbReference>
<dbReference type="SUPFAM" id="SSF141868">
    <property type="entry name" value="EAL domain-like"/>
    <property type="match status" value="1"/>
</dbReference>
<gene>
    <name evidence="6" type="primary">gmr_11</name>
    <name evidence="6" type="ORF">GALL_15280</name>
</gene>
<dbReference type="Gene3D" id="6.10.340.10">
    <property type="match status" value="1"/>
</dbReference>
<keyword evidence="6" id="KW-0378">Hydrolase</keyword>
<feature type="domain" description="HAMP" evidence="4">
    <location>
        <begin position="189"/>
        <end position="241"/>
    </location>
</feature>
<dbReference type="Gene3D" id="3.30.70.270">
    <property type="match status" value="1"/>
</dbReference>
<dbReference type="SMART" id="SM00267">
    <property type="entry name" value="GGDEF"/>
    <property type="match status" value="1"/>
</dbReference>
<keyword evidence="1" id="KW-0472">Membrane</keyword>
<name>A0A1J5TBG4_9ZZZZ</name>
<evidence type="ECO:0000256" key="1">
    <source>
        <dbReference type="SAM" id="Phobius"/>
    </source>
</evidence>
<feature type="transmembrane region" description="Helical" evidence="1">
    <location>
        <begin position="12"/>
        <end position="31"/>
    </location>
</feature>
<evidence type="ECO:0000259" key="2">
    <source>
        <dbReference type="PROSITE" id="PS50113"/>
    </source>
</evidence>
<dbReference type="InterPro" id="IPR013656">
    <property type="entry name" value="PAS_4"/>
</dbReference>
<dbReference type="InterPro" id="IPR035965">
    <property type="entry name" value="PAS-like_dom_sf"/>
</dbReference>
<protein>
    <submittedName>
        <fullName evidence="6">Cyclic di-GMP phosphodiesterase Gmr</fullName>
        <ecNumber evidence="6">3.1.4.52</ecNumber>
    </submittedName>
</protein>
<dbReference type="Pfam" id="PF08448">
    <property type="entry name" value="PAS_4"/>
    <property type="match status" value="1"/>
</dbReference>
<evidence type="ECO:0000313" key="6">
    <source>
        <dbReference type="EMBL" id="OIR18201.1"/>
    </source>
</evidence>
<dbReference type="InterPro" id="IPR000014">
    <property type="entry name" value="PAS"/>
</dbReference>
<dbReference type="InterPro" id="IPR001633">
    <property type="entry name" value="EAL_dom"/>
</dbReference>
<dbReference type="EC" id="3.1.4.52" evidence="6"/>
<dbReference type="Gene3D" id="3.30.450.20">
    <property type="entry name" value="PAS domain"/>
    <property type="match status" value="1"/>
</dbReference>
<organism evidence="6">
    <name type="scientific">mine drainage metagenome</name>
    <dbReference type="NCBI Taxonomy" id="410659"/>
    <lineage>
        <taxon>unclassified sequences</taxon>
        <taxon>metagenomes</taxon>
        <taxon>ecological metagenomes</taxon>
    </lineage>
</organism>
<dbReference type="NCBIfam" id="TIGR00254">
    <property type="entry name" value="GGDEF"/>
    <property type="match status" value="1"/>
</dbReference>
<dbReference type="Pfam" id="PF00672">
    <property type="entry name" value="HAMP"/>
    <property type="match status" value="1"/>
</dbReference>
<dbReference type="GO" id="GO:0016020">
    <property type="term" value="C:membrane"/>
    <property type="evidence" value="ECO:0007669"/>
    <property type="project" value="InterPro"/>
</dbReference>
<dbReference type="SUPFAM" id="SSF55785">
    <property type="entry name" value="PYP-like sensor domain (PAS domain)"/>
    <property type="match status" value="1"/>
</dbReference>
<dbReference type="SUPFAM" id="SSF158472">
    <property type="entry name" value="HAMP domain-like"/>
    <property type="match status" value="1"/>
</dbReference>
<dbReference type="PROSITE" id="PS50113">
    <property type="entry name" value="PAC"/>
    <property type="match status" value="1"/>
</dbReference>
<proteinExistence type="predicted"/>
<feature type="domain" description="PAC" evidence="2">
    <location>
        <begin position="328"/>
        <end position="380"/>
    </location>
</feature>
<dbReference type="InterPro" id="IPR043128">
    <property type="entry name" value="Rev_trsase/Diguanyl_cyclase"/>
</dbReference>
<dbReference type="PANTHER" id="PTHR44757">
    <property type="entry name" value="DIGUANYLATE CYCLASE DGCP"/>
    <property type="match status" value="1"/>
</dbReference>
<dbReference type="PANTHER" id="PTHR44757:SF2">
    <property type="entry name" value="BIOFILM ARCHITECTURE MAINTENANCE PROTEIN MBAA"/>
    <property type="match status" value="1"/>
</dbReference>
<dbReference type="PROSITE" id="PS50883">
    <property type="entry name" value="EAL"/>
    <property type="match status" value="1"/>
</dbReference>
<accession>A0A1J5TBG4</accession>
<dbReference type="CDD" id="cd00130">
    <property type="entry name" value="PAS"/>
    <property type="match status" value="1"/>
</dbReference>
<evidence type="ECO:0000259" key="4">
    <source>
        <dbReference type="PROSITE" id="PS50885"/>
    </source>
</evidence>
<evidence type="ECO:0000259" key="3">
    <source>
        <dbReference type="PROSITE" id="PS50883"/>
    </source>
</evidence>
<dbReference type="GO" id="GO:0071111">
    <property type="term" value="F:cyclic-guanylate-specific phosphodiesterase activity"/>
    <property type="evidence" value="ECO:0007669"/>
    <property type="project" value="UniProtKB-EC"/>
</dbReference>
<reference evidence="6" key="1">
    <citation type="submission" date="2016-10" db="EMBL/GenBank/DDBJ databases">
        <title>Sequence of Gallionella enrichment culture.</title>
        <authorList>
            <person name="Poehlein A."/>
            <person name="Muehling M."/>
            <person name="Daniel R."/>
        </authorList>
    </citation>
    <scope>NUCLEOTIDE SEQUENCE</scope>
</reference>
<dbReference type="Gene3D" id="3.20.20.450">
    <property type="entry name" value="EAL domain"/>
    <property type="match status" value="1"/>
</dbReference>
<dbReference type="Pfam" id="PF00563">
    <property type="entry name" value="EAL"/>
    <property type="match status" value="1"/>
</dbReference>
<dbReference type="InterPro" id="IPR029787">
    <property type="entry name" value="Nucleotide_cyclase"/>
</dbReference>
<feature type="transmembrane region" description="Helical" evidence="1">
    <location>
        <begin position="132"/>
        <end position="152"/>
    </location>
</feature>
<comment type="caution">
    <text evidence="6">The sequence shown here is derived from an EMBL/GenBank/DDBJ whole genome shotgun (WGS) entry which is preliminary data.</text>
</comment>
<dbReference type="SMART" id="SM00052">
    <property type="entry name" value="EAL"/>
    <property type="match status" value="1"/>
</dbReference>
<feature type="domain" description="GGDEF" evidence="5">
    <location>
        <begin position="412"/>
        <end position="550"/>
    </location>
</feature>
<dbReference type="NCBIfam" id="TIGR00229">
    <property type="entry name" value="sensory_box"/>
    <property type="match status" value="1"/>
</dbReference>
<dbReference type="InterPro" id="IPR000160">
    <property type="entry name" value="GGDEF_dom"/>
</dbReference>
<dbReference type="Pfam" id="PF00990">
    <property type="entry name" value="GGDEF"/>
    <property type="match status" value="1"/>
</dbReference>
<dbReference type="InterPro" id="IPR035919">
    <property type="entry name" value="EAL_sf"/>
</dbReference>